<dbReference type="VEuPathDB" id="TriTrypDB:TcCLB.511409.70"/>
<dbReference type="Proteomes" id="UP000246121">
    <property type="component" value="Unassembled WGS sequence"/>
</dbReference>
<dbReference type="VEuPathDB" id="TriTrypDB:TCSYLVIO_000512"/>
<dbReference type="VEuPathDB" id="TriTrypDB:C4B63_21g36"/>
<evidence type="ECO:0000259" key="4">
    <source>
        <dbReference type="PROSITE" id="PS50089"/>
    </source>
</evidence>
<organism evidence="5 6">
    <name type="scientific">Trypanosoma cruzi</name>
    <dbReference type="NCBI Taxonomy" id="5693"/>
    <lineage>
        <taxon>Eukaryota</taxon>
        <taxon>Discoba</taxon>
        <taxon>Euglenozoa</taxon>
        <taxon>Kinetoplastea</taxon>
        <taxon>Metakinetoplastina</taxon>
        <taxon>Trypanosomatida</taxon>
        <taxon>Trypanosomatidae</taxon>
        <taxon>Trypanosoma</taxon>
        <taxon>Schizotrypanum</taxon>
    </lineage>
</organism>
<dbReference type="PANTHER" id="PTHR22696:SF1">
    <property type="entry name" value="E3 UBIQUITIN-PROTEIN LIGASE RNF26"/>
    <property type="match status" value="1"/>
</dbReference>
<protein>
    <recommendedName>
        <fullName evidence="4">RING-type domain-containing protein</fullName>
    </recommendedName>
</protein>
<dbReference type="Gene3D" id="3.30.40.10">
    <property type="entry name" value="Zinc/RING finger domain, C3HC4 (zinc finger)"/>
    <property type="match status" value="1"/>
</dbReference>
<evidence type="ECO:0000256" key="2">
    <source>
        <dbReference type="SAM" id="Phobius"/>
    </source>
</evidence>
<dbReference type="SUPFAM" id="SSF57850">
    <property type="entry name" value="RING/U-box"/>
    <property type="match status" value="1"/>
</dbReference>
<reference evidence="5 6" key="1">
    <citation type="journal article" date="2018" name="Microb. Genom.">
        <title>Expanding an expanded genome: long-read sequencing of Trypanosoma cruzi.</title>
        <authorList>
            <person name="Berna L."/>
            <person name="Rodriguez M."/>
            <person name="Chiribao M.L."/>
            <person name="Parodi-Talice A."/>
            <person name="Pita S."/>
            <person name="Rijo G."/>
            <person name="Alvarez-Valin F."/>
            <person name="Robello C."/>
        </authorList>
    </citation>
    <scope>NUCLEOTIDE SEQUENCE [LARGE SCALE GENOMIC DNA]</scope>
    <source>
        <strain evidence="5 6">Dm28c</strain>
    </source>
</reference>
<dbReference type="AlphaFoldDB" id="A0A2V2VHH0"/>
<feature type="chain" id="PRO_5015987614" description="RING-type domain-containing protein" evidence="3">
    <location>
        <begin position="17"/>
        <end position="373"/>
    </location>
</feature>
<feature type="domain" description="RING-type" evidence="4">
    <location>
        <begin position="312"/>
        <end position="354"/>
    </location>
</feature>
<sequence length="373" mass="41063">MLSLSVFFLFLRLYCAITVTATIAAATAVGEARSSSKCTRRPFYYASECLEMNECAWCCERPIGQQCFDKFDNDSVEPYCSDYAIVTNRDTTCGQLCSAKYDDCESCEMRNWCYFCISTSTCQPPYASCRNGEVIQSCKMREKEDGGSNYYFTVTIGVGGALMVFALIAALILLSLQLRRREQDEQQNFFEEGTPFLRDTTTVEENTNVQPATTTATAPTAVITASGIMPSNITTTTNDNNEYDNNTNEYNIHDTENIDRDSHDLATNASAAVASGEEPPAARDFREEGGAEVRLPTPRSAKFSTGEDDSVCFLCLDASPSVTFLPCYHTCCCETCSNKLRPTRGDVLTCPFCRTKIVAMVSLHSVLAQAGLS</sequence>
<dbReference type="InterPro" id="IPR001841">
    <property type="entry name" value="Znf_RING"/>
</dbReference>
<evidence type="ECO:0000256" key="3">
    <source>
        <dbReference type="SAM" id="SignalP"/>
    </source>
</evidence>
<name>A0A2V2VHH0_TRYCR</name>
<evidence type="ECO:0000256" key="1">
    <source>
        <dbReference type="PROSITE-ProRule" id="PRU00175"/>
    </source>
</evidence>
<dbReference type="Pfam" id="PF13920">
    <property type="entry name" value="zf-C3HC4_3"/>
    <property type="match status" value="1"/>
</dbReference>
<dbReference type="VEuPathDB" id="TriTrypDB:TcCL_ESM06017"/>
<keyword evidence="2" id="KW-0812">Transmembrane</keyword>
<keyword evidence="1" id="KW-0862">Zinc</keyword>
<dbReference type="VEuPathDB" id="TriTrypDB:C3747_125g11"/>
<dbReference type="VEuPathDB" id="TriTrypDB:TcYC6_0064600"/>
<dbReference type="VEuPathDB" id="TriTrypDB:BCY84_05387"/>
<keyword evidence="1" id="KW-0863">Zinc-finger</keyword>
<dbReference type="PROSITE" id="PS50089">
    <property type="entry name" value="ZF_RING_2"/>
    <property type="match status" value="1"/>
</dbReference>
<dbReference type="EMBL" id="PRFA01000021">
    <property type="protein sequence ID" value="PWU95604.1"/>
    <property type="molecule type" value="Genomic_DNA"/>
</dbReference>
<dbReference type="VEuPathDB" id="TriTrypDB:TcG_02181"/>
<dbReference type="GO" id="GO:0006511">
    <property type="term" value="P:ubiquitin-dependent protein catabolic process"/>
    <property type="evidence" value="ECO:0007669"/>
    <property type="project" value="TreeGrafter"/>
</dbReference>
<keyword evidence="3" id="KW-0732">Signal</keyword>
<dbReference type="PANTHER" id="PTHR22696">
    <property type="entry name" value="E3 UBIQUITIN-PROTEIN LIGASE RNF26"/>
    <property type="match status" value="1"/>
</dbReference>
<accession>A0A2V2VHH0</accession>
<evidence type="ECO:0000313" key="6">
    <source>
        <dbReference type="Proteomes" id="UP000246121"/>
    </source>
</evidence>
<evidence type="ECO:0000313" key="5">
    <source>
        <dbReference type="EMBL" id="PWU95604.1"/>
    </source>
</evidence>
<dbReference type="VEuPathDB" id="TriTrypDB:Tc_MARK_9872"/>
<dbReference type="VEuPathDB" id="TriTrypDB:TCDM_03324"/>
<dbReference type="VEuPathDB" id="TriTrypDB:ECC02_003053"/>
<dbReference type="GO" id="GO:0061630">
    <property type="term" value="F:ubiquitin protein ligase activity"/>
    <property type="evidence" value="ECO:0007669"/>
    <property type="project" value="TreeGrafter"/>
</dbReference>
<gene>
    <name evidence="5" type="ORF">C4B63_21g36</name>
</gene>
<dbReference type="GO" id="GO:0008270">
    <property type="term" value="F:zinc ion binding"/>
    <property type="evidence" value="ECO:0007669"/>
    <property type="project" value="UniProtKB-KW"/>
</dbReference>
<keyword evidence="2" id="KW-1133">Transmembrane helix</keyword>
<feature type="transmembrane region" description="Helical" evidence="2">
    <location>
        <begin position="150"/>
        <end position="174"/>
    </location>
</feature>
<comment type="caution">
    <text evidence="5">The sequence shown here is derived from an EMBL/GenBank/DDBJ whole genome shotgun (WGS) entry which is preliminary data.</text>
</comment>
<dbReference type="GO" id="GO:0016567">
    <property type="term" value="P:protein ubiquitination"/>
    <property type="evidence" value="ECO:0007669"/>
    <property type="project" value="TreeGrafter"/>
</dbReference>
<dbReference type="InterPro" id="IPR013083">
    <property type="entry name" value="Znf_RING/FYVE/PHD"/>
</dbReference>
<dbReference type="VEuPathDB" id="TriTrypDB:TcCLB.509571.70"/>
<dbReference type="VEuPathDB" id="TriTrypDB:TcBrA4_0019220"/>
<feature type="signal peptide" evidence="3">
    <location>
        <begin position="1"/>
        <end position="16"/>
    </location>
</feature>
<keyword evidence="1" id="KW-0479">Metal-binding</keyword>
<keyword evidence="2" id="KW-0472">Membrane</keyword>
<proteinExistence type="predicted"/>